<reference evidence="3" key="1">
    <citation type="submission" date="2018-05" db="EMBL/GenBank/DDBJ databases">
        <authorList>
            <person name="Lanie J.A."/>
            <person name="Ng W.-L."/>
            <person name="Kazmierczak K.M."/>
            <person name="Andrzejewski T.M."/>
            <person name="Davidsen T.M."/>
            <person name="Wayne K.J."/>
            <person name="Tettelin H."/>
            <person name="Glass J.I."/>
            <person name="Rusch D."/>
            <person name="Podicherti R."/>
            <person name="Tsui H.-C.T."/>
            <person name="Winkler M.E."/>
        </authorList>
    </citation>
    <scope>NUCLEOTIDE SEQUENCE</scope>
</reference>
<dbReference type="PANTHER" id="PTHR43213">
    <property type="entry name" value="BIFUNCTIONAL DTTP/UTP PYROPHOSPHATASE/METHYLTRANSFERASE PROTEIN-RELATED"/>
    <property type="match status" value="1"/>
</dbReference>
<organism evidence="3">
    <name type="scientific">marine metagenome</name>
    <dbReference type="NCBI Taxonomy" id="408172"/>
    <lineage>
        <taxon>unclassified sequences</taxon>
        <taxon>metagenomes</taxon>
        <taxon>ecological metagenomes</taxon>
    </lineage>
</organism>
<gene>
    <name evidence="3" type="ORF">METZ01_LOCUS385883</name>
</gene>
<dbReference type="SUPFAM" id="SSF52972">
    <property type="entry name" value="ITPase-like"/>
    <property type="match status" value="1"/>
</dbReference>
<dbReference type="EMBL" id="UINC01143861">
    <property type="protein sequence ID" value="SVD33029.1"/>
    <property type="molecule type" value="Genomic_DNA"/>
</dbReference>
<proteinExistence type="predicted"/>
<dbReference type="InterPro" id="IPR003697">
    <property type="entry name" value="Maf-like"/>
</dbReference>
<evidence type="ECO:0008006" key="4">
    <source>
        <dbReference type="Google" id="ProtNLM"/>
    </source>
</evidence>
<dbReference type="InterPro" id="IPR029001">
    <property type="entry name" value="ITPase-like_fam"/>
</dbReference>
<accession>A0A382UFI2</accession>
<evidence type="ECO:0000256" key="2">
    <source>
        <dbReference type="ARBA" id="ARBA00022801"/>
    </source>
</evidence>
<comment type="cofactor">
    <cofactor evidence="1">
        <name>a divalent metal cation</name>
        <dbReference type="ChEBI" id="CHEBI:60240"/>
    </cofactor>
</comment>
<dbReference type="Gene3D" id="3.90.950.10">
    <property type="match status" value="1"/>
</dbReference>
<feature type="non-terminal residue" evidence="3">
    <location>
        <position position="1"/>
    </location>
</feature>
<name>A0A382UFI2_9ZZZZ</name>
<feature type="non-terminal residue" evidence="3">
    <location>
        <position position="114"/>
    </location>
</feature>
<sequence>VVTADVDERHGTGRDARSVCRHNATAKAMQVSERFPKQTVLGADTLVHLGDELFGKPSSLAEAQRMLRRLSGQTHRVITACALVQGKRKRVFSVMTRVAFRELNDRQIRNYICE</sequence>
<dbReference type="Pfam" id="PF02545">
    <property type="entry name" value="Maf"/>
    <property type="match status" value="1"/>
</dbReference>
<dbReference type="AlphaFoldDB" id="A0A382UFI2"/>
<dbReference type="GO" id="GO:0047429">
    <property type="term" value="F:nucleoside triphosphate diphosphatase activity"/>
    <property type="evidence" value="ECO:0007669"/>
    <property type="project" value="InterPro"/>
</dbReference>
<keyword evidence="2" id="KW-0378">Hydrolase</keyword>
<protein>
    <recommendedName>
        <fullName evidence="4">Septum formation inhibitor Maf</fullName>
    </recommendedName>
</protein>
<evidence type="ECO:0000256" key="1">
    <source>
        <dbReference type="ARBA" id="ARBA00001968"/>
    </source>
</evidence>
<evidence type="ECO:0000313" key="3">
    <source>
        <dbReference type="EMBL" id="SVD33029.1"/>
    </source>
</evidence>
<dbReference type="PANTHER" id="PTHR43213:SF5">
    <property type="entry name" value="BIFUNCTIONAL DTTP_UTP PYROPHOSPHATASE_METHYLTRANSFERASE PROTEIN-RELATED"/>
    <property type="match status" value="1"/>
</dbReference>